<proteinExistence type="predicted"/>
<evidence type="ECO:0000313" key="5">
    <source>
        <dbReference type="RefSeq" id="XP_018024523.1"/>
    </source>
</evidence>
<dbReference type="InterPro" id="IPR036880">
    <property type="entry name" value="Kunitz_BPTI_sf"/>
</dbReference>
<reference evidence="5" key="1">
    <citation type="submission" date="2025-08" db="UniProtKB">
        <authorList>
            <consortium name="RefSeq"/>
        </authorList>
    </citation>
    <scope>IDENTIFICATION</scope>
    <source>
        <tissue evidence="5">Whole organism</tissue>
    </source>
</reference>
<keyword evidence="2" id="KW-0732">Signal</keyword>
<evidence type="ECO:0000256" key="2">
    <source>
        <dbReference type="SAM" id="SignalP"/>
    </source>
</evidence>
<dbReference type="GeneID" id="108680246"/>
<dbReference type="GO" id="GO:0004867">
    <property type="term" value="F:serine-type endopeptidase inhibitor activity"/>
    <property type="evidence" value="ECO:0007669"/>
    <property type="project" value="InterPro"/>
</dbReference>
<dbReference type="OrthoDB" id="6373458at2759"/>
<evidence type="ECO:0000313" key="4">
    <source>
        <dbReference type="Proteomes" id="UP000694843"/>
    </source>
</evidence>
<dbReference type="Proteomes" id="UP000694843">
    <property type="component" value="Unplaced"/>
</dbReference>
<dbReference type="AlphaFoldDB" id="A0A8B7PEI3"/>
<feature type="region of interest" description="Disordered" evidence="1">
    <location>
        <begin position="19"/>
        <end position="50"/>
    </location>
</feature>
<dbReference type="Pfam" id="PF00014">
    <property type="entry name" value="Kunitz_BPTI"/>
    <property type="match status" value="1"/>
</dbReference>
<dbReference type="PROSITE" id="PS50279">
    <property type="entry name" value="BPTI_KUNITZ_2"/>
    <property type="match status" value="1"/>
</dbReference>
<dbReference type="KEGG" id="hazt:108680246"/>
<keyword evidence="4" id="KW-1185">Reference proteome</keyword>
<gene>
    <name evidence="5" type="primary">LOC108680246</name>
</gene>
<dbReference type="RefSeq" id="XP_018024523.1">
    <property type="nucleotide sequence ID" value="XM_018169034.2"/>
</dbReference>
<dbReference type="InterPro" id="IPR002223">
    <property type="entry name" value="Kunitz_BPTI"/>
</dbReference>
<feature type="region of interest" description="Disordered" evidence="1">
    <location>
        <begin position="222"/>
        <end position="456"/>
    </location>
</feature>
<evidence type="ECO:0000259" key="3">
    <source>
        <dbReference type="PROSITE" id="PS50279"/>
    </source>
</evidence>
<feature type="domain" description="BPTI/Kunitz inhibitor" evidence="3">
    <location>
        <begin position="461"/>
        <end position="518"/>
    </location>
</feature>
<feature type="compositionally biased region" description="Polar residues" evidence="1">
    <location>
        <begin position="373"/>
        <end position="434"/>
    </location>
</feature>
<organism evidence="4 5">
    <name type="scientific">Hyalella azteca</name>
    <name type="common">Amphipod</name>
    <dbReference type="NCBI Taxonomy" id="294128"/>
    <lineage>
        <taxon>Eukaryota</taxon>
        <taxon>Metazoa</taxon>
        <taxon>Ecdysozoa</taxon>
        <taxon>Arthropoda</taxon>
        <taxon>Crustacea</taxon>
        <taxon>Multicrustacea</taxon>
        <taxon>Malacostraca</taxon>
        <taxon>Eumalacostraca</taxon>
        <taxon>Peracarida</taxon>
        <taxon>Amphipoda</taxon>
        <taxon>Senticaudata</taxon>
        <taxon>Talitrida</taxon>
        <taxon>Talitroidea</taxon>
        <taxon>Hyalellidae</taxon>
        <taxon>Hyalella</taxon>
    </lineage>
</organism>
<dbReference type="Gene3D" id="4.10.410.10">
    <property type="entry name" value="Pancreatic trypsin inhibitor Kunitz domain"/>
    <property type="match status" value="1"/>
</dbReference>
<name>A0A8B7PEI3_HYAAZ</name>
<sequence>MHTLVLLISLAVAVCPHSQRGTNWDPDSQRGLDWDPDSSRPISPAQAGMAAGIRDTSAGFSSYDATRISEANIHSFGRYPSQYPDTMSPGYPVFMSALMPVTIPTEYSSKNPVDDPVGDPAKPMTYPLLMHHSFSTPNFNSRLLPNFSHLSSFMHTNPTVRDPSIATNGHNPGTAGEPNVNPNQYDLRVNISPVNQENKSEALVVAGGSHVEPLPGRIRDILVAGTPGPVNQKPRTPGPVNQGPMTPIPVNQKPRTPGPVNQGPRTPRPVNQKPRTPGPVNQGPRTPIPVNQKPRTPGPLNQEPRTPGPANSRLMTPVPVNQGPMTPIPVNQKPRTSGPVNQKSTTSGPLNQESRTPGPVNHGVRTPGPVNQGLRTTGPVNQEQWTSGPVNQDMRTPRPVNQEQWTSGPVNQDMRTPGPVNQEQWMSGSLSQGPRTPGPVNQKWTTGAEGPRPAVDRDASCYEVPIVGECRGAFKRYHYNATLDQCDCHFYGGCDDEGRHHSTAVSGLPSLQSCWDLCLPGVSQPAPSCTKELRPTNFFFTP</sequence>
<feature type="signal peptide" evidence="2">
    <location>
        <begin position="1"/>
        <end position="21"/>
    </location>
</feature>
<dbReference type="CDD" id="cd00109">
    <property type="entry name" value="Kunitz-type"/>
    <property type="match status" value="1"/>
</dbReference>
<dbReference type="SUPFAM" id="SSF57362">
    <property type="entry name" value="BPTI-like"/>
    <property type="match status" value="1"/>
</dbReference>
<evidence type="ECO:0000256" key="1">
    <source>
        <dbReference type="SAM" id="MobiDB-lite"/>
    </source>
</evidence>
<dbReference type="SMART" id="SM00131">
    <property type="entry name" value="KU"/>
    <property type="match status" value="1"/>
</dbReference>
<accession>A0A8B7PEI3</accession>
<feature type="chain" id="PRO_5034230266" evidence="2">
    <location>
        <begin position="22"/>
        <end position="542"/>
    </location>
</feature>
<protein>
    <submittedName>
        <fullName evidence="5">Histone-lysine N-methyltransferase 2C-like</fullName>
    </submittedName>
</protein>
<feature type="compositionally biased region" description="Polar residues" evidence="1">
    <location>
        <begin position="333"/>
        <end position="355"/>
    </location>
</feature>